<dbReference type="GO" id="GO:0007283">
    <property type="term" value="P:spermatogenesis"/>
    <property type="evidence" value="ECO:0007669"/>
    <property type="project" value="TreeGrafter"/>
</dbReference>
<dbReference type="RefSeq" id="XP_068370104.1">
    <property type="nucleotide sequence ID" value="XM_068513758.1"/>
</dbReference>
<dbReference type="SUPFAM" id="SSF81324">
    <property type="entry name" value="Voltage-gated potassium channels"/>
    <property type="match status" value="1"/>
</dbReference>
<evidence type="ECO:0000256" key="5">
    <source>
        <dbReference type="SAM" id="Phobius"/>
    </source>
</evidence>
<feature type="transmembrane region" description="Helical" evidence="5">
    <location>
        <begin position="189"/>
        <end position="213"/>
    </location>
</feature>
<dbReference type="InterPro" id="IPR005821">
    <property type="entry name" value="Ion_trans_dom"/>
</dbReference>
<keyword evidence="4 5" id="KW-0472">Membrane</keyword>
<proteinExistence type="predicted"/>
<dbReference type="GO" id="GO:0030317">
    <property type="term" value="P:flagellated sperm motility"/>
    <property type="evidence" value="ECO:0007669"/>
    <property type="project" value="InterPro"/>
</dbReference>
<dbReference type="VEuPathDB" id="TrichDB:TRFO_41419"/>
<evidence type="ECO:0000313" key="7">
    <source>
        <dbReference type="EMBL" id="OHT16968.1"/>
    </source>
</evidence>
<organism evidence="7 8">
    <name type="scientific">Tritrichomonas foetus</name>
    <dbReference type="NCBI Taxonomy" id="1144522"/>
    <lineage>
        <taxon>Eukaryota</taxon>
        <taxon>Metamonada</taxon>
        <taxon>Parabasalia</taxon>
        <taxon>Tritrichomonadida</taxon>
        <taxon>Tritrichomonadidae</taxon>
        <taxon>Tritrichomonas</taxon>
    </lineage>
</organism>
<evidence type="ECO:0000259" key="6">
    <source>
        <dbReference type="Pfam" id="PF00520"/>
    </source>
</evidence>
<dbReference type="GO" id="GO:0060296">
    <property type="term" value="P:regulation of cilium beat frequency involved in ciliary motility"/>
    <property type="evidence" value="ECO:0007669"/>
    <property type="project" value="TreeGrafter"/>
</dbReference>
<accession>A0A1J4L1M6</accession>
<dbReference type="GO" id="GO:0005227">
    <property type="term" value="F:calcium-activated cation channel activity"/>
    <property type="evidence" value="ECO:0007669"/>
    <property type="project" value="InterPro"/>
</dbReference>
<dbReference type="Proteomes" id="UP000179807">
    <property type="component" value="Unassembled WGS sequence"/>
</dbReference>
<evidence type="ECO:0000313" key="8">
    <source>
        <dbReference type="Proteomes" id="UP000179807"/>
    </source>
</evidence>
<evidence type="ECO:0000256" key="2">
    <source>
        <dbReference type="ARBA" id="ARBA00022692"/>
    </source>
</evidence>
<dbReference type="Gene3D" id="1.10.287.70">
    <property type="match status" value="1"/>
</dbReference>
<dbReference type="GO" id="GO:0036128">
    <property type="term" value="C:CatSper complex"/>
    <property type="evidence" value="ECO:0007669"/>
    <property type="project" value="InterPro"/>
</dbReference>
<feature type="domain" description="Ion transport" evidence="6">
    <location>
        <begin position="119"/>
        <end position="340"/>
    </location>
</feature>
<dbReference type="OrthoDB" id="431720at2759"/>
<evidence type="ECO:0000256" key="3">
    <source>
        <dbReference type="ARBA" id="ARBA00022989"/>
    </source>
</evidence>
<dbReference type="PANTHER" id="PTHR47193">
    <property type="entry name" value="CATION CHANNEL SPERM-ASSOCIATED PROTEIN 1"/>
    <property type="match status" value="1"/>
</dbReference>
<dbReference type="PANTHER" id="PTHR47193:SF1">
    <property type="entry name" value="CATION CHANNEL SPERM-ASSOCIATED PROTEIN 1"/>
    <property type="match status" value="1"/>
</dbReference>
<comment type="caution">
    <text evidence="7">The sequence shown here is derived from an EMBL/GenBank/DDBJ whole genome shotgun (WGS) entry which is preliminary data.</text>
</comment>
<dbReference type="InterPro" id="IPR027359">
    <property type="entry name" value="Volt_channel_dom_sf"/>
</dbReference>
<evidence type="ECO:0000256" key="4">
    <source>
        <dbReference type="ARBA" id="ARBA00023136"/>
    </source>
</evidence>
<protein>
    <recommendedName>
        <fullName evidence="6">Ion transport domain-containing protein</fullName>
    </recommendedName>
</protein>
<dbReference type="Gene3D" id="1.20.120.350">
    <property type="entry name" value="Voltage-gated potassium channels. Chain C"/>
    <property type="match status" value="1"/>
</dbReference>
<dbReference type="GeneID" id="94848462"/>
<feature type="transmembrane region" description="Helical" evidence="5">
    <location>
        <begin position="313"/>
        <end position="333"/>
    </location>
</feature>
<dbReference type="AlphaFoldDB" id="A0A1J4L1M6"/>
<gene>
    <name evidence="7" type="ORF">TRFO_41419</name>
</gene>
<evidence type="ECO:0000256" key="1">
    <source>
        <dbReference type="ARBA" id="ARBA00004141"/>
    </source>
</evidence>
<keyword evidence="3 5" id="KW-1133">Transmembrane helix</keyword>
<reference evidence="7" key="1">
    <citation type="submission" date="2016-10" db="EMBL/GenBank/DDBJ databases">
        <authorList>
            <person name="Benchimol M."/>
            <person name="Almeida L.G."/>
            <person name="Vasconcelos A.T."/>
            <person name="Perreira-Neves A."/>
            <person name="Rosa I.A."/>
            <person name="Tasca T."/>
            <person name="Bogo M.R."/>
            <person name="de Souza W."/>
        </authorList>
    </citation>
    <scope>NUCLEOTIDE SEQUENCE [LARGE SCALE GENOMIC DNA]</scope>
    <source>
        <strain evidence="7">K</strain>
    </source>
</reference>
<keyword evidence="2 5" id="KW-0812">Transmembrane</keyword>
<dbReference type="EMBL" id="MLAK01000054">
    <property type="protein sequence ID" value="OHT16968.1"/>
    <property type="molecule type" value="Genomic_DNA"/>
</dbReference>
<sequence length="441" mass="51675">MEEYIHTFQPFIQSKVYLETKKYRHIVGKGDFSDDSDEYQLDEGGDDEEIDDEDSLTFMKYKEALEIYKESKDILNDKIDDPRILQAVEIINQKIVKKLHYELELGKFRKLCFRIAEWNLFNTIVIFVVIINVTLFILSTFDFTKDRYEYYFSGVDQICLGIYLFEMIIKITGYGNHFFSNFWNNLDLFIVIVSFIDYFDVYLSSFDVSLGYIKILRVFRILRLFRALKQLKGVNSVIVLFNAVVASAKECLLSLILLIILMYFYSVIGYELFRDYSDEYFGDFQTSFFTMFQLVTQDDWYTVYYEVRESSNLAVLFFITFIVIGALIVLSYVTAVLTDSACEAAVQYEANNETVRQTVKRIVHLKENRELLKEKDIMSNQKLHNFTQSNLINKEKIKDISKLLAVFGELEKLQLLINGHKAVLDCLIDNALQSEQTSADY</sequence>
<feature type="transmembrane region" description="Helical" evidence="5">
    <location>
        <begin position="118"/>
        <end position="138"/>
    </location>
</feature>
<dbReference type="InterPro" id="IPR028746">
    <property type="entry name" value="CatSper1"/>
</dbReference>
<comment type="subcellular location">
    <subcellularLocation>
        <location evidence="1">Membrane</location>
        <topology evidence="1">Multi-pass membrane protein</topology>
    </subcellularLocation>
</comment>
<keyword evidence="8" id="KW-1185">Reference proteome</keyword>
<name>A0A1J4L1M6_9EUKA</name>
<dbReference type="GO" id="GO:0005245">
    <property type="term" value="F:voltage-gated calcium channel activity"/>
    <property type="evidence" value="ECO:0007669"/>
    <property type="project" value="TreeGrafter"/>
</dbReference>
<feature type="transmembrane region" description="Helical" evidence="5">
    <location>
        <begin position="234"/>
        <end position="265"/>
    </location>
</feature>
<dbReference type="Pfam" id="PF00520">
    <property type="entry name" value="Ion_trans"/>
    <property type="match status" value="1"/>
</dbReference>